<protein>
    <submittedName>
        <fullName evidence="3">Uncharacterized protein</fullName>
    </submittedName>
</protein>
<gene>
    <name evidence="3" type="ORF">ILEXP_LOCUS26510</name>
</gene>
<evidence type="ECO:0000313" key="3">
    <source>
        <dbReference type="EMBL" id="CAK9157940.1"/>
    </source>
</evidence>
<feature type="region of interest" description="Disordered" evidence="1">
    <location>
        <begin position="159"/>
        <end position="182"/>
    </location>
</feature>
<evidence type="ECO:0000256" key="2">
    <source>
        <dbReference type="SAM" id="Phobius"/>
    </source>
</evidence>
<dbReference type="PANTHER" id="PTHR36000:SF3">
    <property type="entry name" value="EMBRYO DEFECTIVE 1273"/>
    <property type="match status" value="1"/>
</dbReference>
<dbReference type="Proteomes" id="UP001642360">
    <property type="component" value="Unassembled WGS sequence"/>
</dbReference>
<organism evidence="3 4">
    <name type="scientific">Ilex paraguariensis</name>
    <name type="common">yerba mate</name>
    <dbReference type="NCBI Taxonomy" id="185542"/>
    <lineage>
        <taxon>Eukaryota</taxon>
        <taxon>Viridiplantae</taxon>
        <taxon>Streptophyta</taxon>
        <taxon>Embryophyta</taxon>
        <taxon>Tracheophyta</taxon>
        <taxon>Spermatophyta</taxon>
        <taxon>Magnoliopsida</taxon>
        <taxon>eudicotyledons</taxon>
        <taxon>Gunneridae</taxon>
        <taxon>Pentapetalae</taxon>
        <taxon>asterids</taxon>
        <taxon>campanulids</taxon>
        <taxon>Aquifoliales</taxon>
        <taxon>Aquifoliaceae</taxon>
        <taxon>Ilex</taxon>
    </lineage>
</organism>
<feature type="transmembrane region" description="Helical" evidence="2">
    <location>
        <begin position="115"/>
        <end position="132"/>
    </location>
</feature>
<keyword evidence="2" id="KW-1133">Transmembrane helix</keyword>
<keyword evidence="2" id="KW-0812">Transmembrane</keyword>
<evidence type="ECO:0000256" key="1">
    <source>
        <dbReference type="SAM" id="MobiDB-lite"/>
    </source>
</evidence>
<keyword evidence="4" id="KW-1185">Reference proteome</keyword>
<reference evidence="3 4" key="1">
    <citation type="submission" date="2024-02" db="EMBL/GenBank/DDBJ databases">
        <authorList>
            <person name="Vignale AGUSTIN F."/>
            <person name="Sosa J E."/>
            <person name="Modenutti C."/>
        </authorList>
    </citation>
    <scope>NUCLEOTIDE SEQUENCE [LARGE SCALE GENOMIC DNA]</scope>
</reference>
<proteinExistence type="predicted"/>
<evidence type="ECO:0000313" key="4">
    <source>
        <dbReference type="Proteomes" id="UP001642360"/>
    </source>
</evidence>
<name>A0ABC8SLE8_9AQUA</name>
<accession>A0ABC8SLE8</accession>
<dbReference type="AlphaFoldDB" id="A0ABC8SLE8"/>
<sequence length="182" mass="20947">MAQFQEPLKVKMYMNYAREKLWEVIPESTKRFPWKKAEATALQQLLLLGQQALKWSLIVLFIFSSSSDIIYAVSRNKELLIPFGLFVGCLMTEFLKEASQELFRNSEERRLSQQFLGIGCFFVLVKIISTYFPLGGWVFLLHIANGGLMQVLWLWKSSPEGEEGDNRRNSLLEDGSTARNEA</sequence>
<comment type="caution">
    <text evidence="3">The sequence shown here is derived from an EMBL/GenBank/DDBJ whole genome shotgun (WGS) entry which is preliminary data.</text>
</comment>
<dbReference type="PANTHER" id="PTHR36000">
    <property type="entry name" value="DEFECTIVE 1273 PROTEIN, PUTATIVE-RELATED"/>
    <property type="match status" value="1"/>
</dbReference>
<dbReference type="EMBL" id="CAUOFW020003081">
    <property type="protein sequence ID" value="CAK9157940.1"/>
    <property type="molecule type" value="Genomic_DNA"/>
</dbReference>
<keyword evidence="2" id="KW-0472">Membrane</keyword>